<dbReference type="EMBL" id="LT899436">
    <property type="protein sequence ID" value="SNR17350.1"/>
    <property type="molecule type" value="Genomic_DNA"/>
</dbReference>
<dbReference type="OrthoDB" id="976022at2"/>
<organism evidence="1 2">
    <name type="scientific">Tenacibaculum jejuense</name>
    <dbReference type="NCBI Taxonomy" id="584609"/>
    <lineage>
        <taxon>Bacteria</taxon>
        <taxon>Pseudomonadati</taxon>
        <taxon>Bacteroidota</taxon>
        <taxon>Flavobacteriia</taxon>
        <taxon>Flavobacteriales</taxon>
        <taxon>Flavobacteriaceae</taxon>
        <taxon>Tenacibaculum</taxon>
    </lineage>
</organism>
<proteinExistence type="predicted"/>
<evidence type="ECO:0000313" key="2">
    <source>
        <dbReference type="Proteomes" id="UP000215214"/>
    </source>
</evidence>
<dbReference type="RefSeq" id="WP_095074469.1">
    <property type="nucleotide sequence ID" value="NZ_LT899436.1"/>
</dbReference>
<dbReference type="PROSITE" id="PS51257">
    <property type="entry name" value="PROKAR_LIPOPROTEIN"/>
    <property type="match status" value="1"/>
</dbReference>
<name>A0A238UG59_9FLAO</name>
<reference evidence="1 2" key="1">
    <citation type="submission" date="2017-07" db="EMBL/GenBank/DDBJ databases">
        <authorList>
            <person name="Sun Z.S."/>
            <person name="Albrecht U."/>
            <person name="Echele G."/>
            <person name="Lee C.C."/>
        </authorList>
    </citation>
    <scope>NUCLEOTIDE SEQUENCE [LARGE SCALE GENOMIC DNA]</scope>
    <source>
        <strain evidence="2">type strain: KCTC 22618</strain>
    </source>
</reference>
<dbReference type="Proteomes" id="UP000215214">
    <property type="component" value="Chromosome TJEJU"/>
</dbReference>
<dbReference type="KEGG" id="tje:TJEJU_3712"/>
<dbReference type="NCBIfam" id="TIGR03514">
    <property type="entry name" value="GldB_lipo"/>
    <property type="match status" value="1"/>
</dbReference>
<dbReference type="Pfam" id="PF25594">
    <property type="entry name" value="GldB_lipo"/>
    <property type="match status" value="1"/>
</dbReference>
<keyword evidence="2" id="KW-1185">Reference proteome</keyword>
<sequence length="319" mass="37710">MRKIICLFIVGFIILSCKKEEKFKVDVSKITVDSKLYRFDIDFYTATEKTLSKVKEKYPLLFPHNNDSVWVNKIQNKDEQELFAEVQKKYADFTSQVQRLKSLFQHVTYYNKKFVAPVVITMLTNIDYDNRVVYNGDFMLISLDCYLGASHEFYNDYPQYVKQNNTEDHIIVDAANAIVNVQLPPNTERSFINKMIYEGKKLYLLDRYLPNISDKEKIGYASEKFDWAVNSEEDIWKYFIERDLLYSTDSKLNKRFLDIAPFSKFYLGEDNLSPGRIGAWVGWQIVRSYMQNNDVSLQELLSKRGDEIFKKSKYKPKRK</sequence>
<evidence type="ECO:0000313" key="1">
    <source>
        <dbReference type="EMBL" id="SNR17350.1"/>
    </source>
</evidence>
<dbReference type="AlphaFoldDB" id="A0A238UG59"/>
<dbReference type="InterPro" id="IPR019853">
    <property type="entry name" value="GldB-like"/>
</dbReference>
<accession>A0A238UG59</accession>
<gene>
    <name evidence="1" type="primary">gldB</name>
    <name evidence="1" type="ORF">TJEJU_3712</name>
</gene>
<protein>
    <submittedName>
        <fullName evidence="1">Gliding motility protein</fullName>
    </submittedName>
</protein>